<dbReference type="PANTHER" id="PTHR48106:SF13">
    <property type="entry name" value="QUINONE OXIDOREDUCTASE-RELATED"/>
    <property type="match status" value="1"/>
</dbReference>
<accession>A0A2G6PGQ5</accession>
<name>A0A2G6PGQ5_9GAMM</name>
<comment type="similarity">
    <text evidence="1">Belongs to the zinc-containing alcohol dehydrogenase family. Quinone oxidoreductase subfamily.</text>
</comment>
<sequence length="325" mass="35017">MSKAICIHQYGGPEVLCWEEVEVGEPDAGQIKIRHRAVGLNYIDVYHRTGLYPLPSLPWTPGMEAAGYIEALGEGVTNLKVGDHVAYASPPVGAYAETRIIPADRVVVLPGTIDDQTAAAMMLQGMTAQYLLRRTYRVQAGDVILLHAAAGGVGLIMVQWARHLGATVIGTVGNDEKAELVAAHGCHHVITYTRENFTERVRDITDGQGVAVVYDSVGKDTFMDSLDCLQPMGMMVSFGNASGPVSTFDPAILAAKGSLFLTRPTLMTYTAKRADLVAGATELFEVVRQGVVKIEVHQSYPLSDAEQAHRDLEARKTTGSTVLLP</sequence>
<dbReference type="InterPro" id="IPR013154">
    <property type="entry name" value="ADH-like_N"/>
</dbReference>
<dbReference type="AlphaFoldDB" id="A0A2G6PGQ5"/>
<dbReference type="InterPro" id="IPR036291">
    <property type="entry name" value="NAD(P)-bd_dom_sf"/>
</dbReference>
<proteinExistence type="inferred from homology"/>
<protein>
    <recommendedName>
        <fullName evidence="4">NADPH:quinone reductase</fullName>
        <ecNumber evidence="4">1.6.5.5</ecNumber>
    </recommendedName>
</protein>
<dbReference type="EMBL" id="PDTV01000001">
    <property type="protein sequence ID" value="PIE83746.1"/>
    <property type="molecule type" value="Genomic_DNA"/>
</dbReference>
<dbReference type="CDD" id="cd05286">
    <property type="entry name" value="QOR2"/>
    <property type="match status" value="1"/>
</dbReference>
<dbReference type="SMART" id="SM00829">
    <property type="entry name" value="PKS_ER"/>
    <property type="match status" value="1"/>
</dbReference>
<dbReference type="Proteomes" id="UP000229278">
    <property type="component" value="Unassembled WGS sequence"/>
</dbReference>
<organism evidence="7 8">
    <name type="scientific">Candidatus Contendibacter odensensis</name>
    <dbReference type="NCBI Taxonomy" id="1400860"/>
    <lineage>
        <taxon>Bacteria</taxon>
        <taxon>Pseudomonadati</taxon>
        <taxon>Pseudomonadota</taxon>
        <taxon>Gammaproteobacteria</taxon>
        <taxon>Candidatus Competibacteraceae</taxon>
        <taxon>Candidatus Contendibacter</taxon>
    </lineage>
</organism>
<feature type="domain" description="Enoyl reductase (ER)" evidence="6">
    <location>
        <begin position="11"/>
        <end position="323"/>
    </location>
</feature>
<gene>
    <name evidence="7" type="ORF">CSA09_00135</name>
</gene>
<reference evidence="7 8" key="1">
    <citation type="submission" date="2017-10" db="EMBL/GenBank/DDBJ databases">
        <title>Novel microbial diversity and functional potential in the marine mammal oral microbiome.</title>
        <authorList>
            <person name="Dudek N.K."/>
            <person name="Sun C.L."/>
            <person name="Burstein D."/>
            <person name="Kantor R.S."/>
            <person name="Aliaga Goltsman D.S."/>
            <person name="Bik E.M."/>
            <person name="Thomas B.C."/>
            <person name="Banfield J.F."/>
            <person name="Relman D.A."/>
        </authorList>
    </citation>
    <scope>NUCLEOTIDE SEQUENCE [LARGE SCALE GENOMIC DNA]</scope>
    <source>
        <strain evidence="7">DOLJORAL78_50_517</strain>
    </source>
</reference>
<evidence type="ECO:0000256" key="3">
    <source>
        <dbReference type="ARBA" id="ARBA00023002"/>
    </source>
</evidence>
<dbReference type="Gene3D" id="3.40.50.720">
    <property type="entry name" value="NAD(P)-binding Rossmann-like Domain"/>
    <property type="match status" value="1"/>
</dbReference>
<evidence type="ECO:0000256" key="2">
    <source>
        <dbReference type="ARBA" id="ARBA00022857"/>
    </source>
</evidence>
<dbReference type="EC" id="1.6.5.5" evidence="4"/>
<dbReference type="GO" id="GO:0035925">
    <property type="term" value="F:mRNA 3'-UTR AU-rich region binding"/>
    <property type="evidence" value="ECO:0007669"/>
    <property type="project" value="TreeGrafter"/>
</dbReference>
<evidence type="ECO:0000256" key="4">
    <source>
        <dbReference type="ARBA" id="ARBA00038919"/>
    </source>
</evidence>
<dbReference type="InterPro" id="IPR013149">
    <property type="entry name" value="ADH-like_C"/>
</dbReference>
<comment type="caution">
    <text evidence="7">The sequence shown here is derived from an EMBL/GenBank/DDBJ whole genome shotgun (WGS) entry which is preliminary data.</text>
</comment>
<dbReference type="SUPFAM" id="SSF50129">
    <property type="entry name" value="GroES-like"/>
    <property type="match status" value="1"/>
</dbReference>
<dbReference type="PANTHER" id="PTHR48106">
    <property type="entry name" value="QUINONE OXIDOREDUCTASE PIG3-RELATED"/>
    <property type="match status" value="1"/>
</dbReference>
<dbReference type="InterPro" id="IPR047618">
    <property type="entry name" value="QOR-like"/>
</dbReference>
<dbReference type="Gene3D" id="3.90.180.10">
    <property type="entry name" value="Medium-chain alcohol dehydrogenases, catalytic domain"/>
    <property type="match status" value="1"/>
</dbReference>
<evidence type="ECO:0000259" key="6">
    <source>
        <dbReference type="SMART" id="SM00829"/>
    </source>
</evidence>
<evidence type="ECO:0000256" key="5">
    <source>
        <dbReference type="ARBA" id="ARBA00048980"/>
    </source>
</evidence>
<dbReference type="GO" id="GO:0003960">
    <property type="term" value="F:quinone reductase (NADPH) activity"/>
    <property type="evidence" value="ECO:0007669"/>
    <property type="project" value="UniProtKB-EC"/>
</dbReference>
<dbReference type="Pfam" id="PF00107">
    <property type="entry name" value="ADH_zinc_N"/>
    <property type="match status" value="1"/>
</dbReference>
<dbReference type="InterPro" id="IPR002364">
    <property type="entry name" value="Quin_OxRdtase/zeta-crystal_CS"/>
</dbReference>
<dbReference type="InterPro" id="IPR011032">
    <property type="entry name" value="GroES-like_sf"/>
</dbReference>
<dbReference type="Pfam" id="PF08240">
    <property type="entry name" value="ADH_N"/>
    <property type="match status" value="1"/>
</dbReference>
<comment type="catalytic activity">
    <reaction evidence="5">
        <text>2 a quinone + NADPH + H(+) = 2 a 1,4-benzosemiquinone + NADP(+)</text>
        <dbReference type="Rhea" id="RHEA:14269"/>
        <dbReference type="ChEBI" id="CHEBI:15378"/>
        <dbReference type="ChEBI" id="CHEBI:57783"/>
        <dbReference type="ChEBI" id="CHEBI:58349"/>
        <dbReference type="ChEBI" id="CHEBI:132124"/>
        <dbReference type="ChEBI" id="CHEBI:134225"/>
        <dbReference type="EC" id="1.6.5.5"/>
    </reaction>
</comment>
<dbReference type="SUPFAM" id="SSF51735">
    <property type="entry name" value="NAD(P)-binding Rossmann-fold domains"/>
    <property type="match status" value="1"/>
</dbReference>
<evidence type="ECO:0000256" key="1">
    <source>
        <dbReference type="ARBA" id="ARBA00010371"/>
    </source>
</evidence>
<dbReference type="FunFam" id="3.40.50.720:FF:000053">
    <property type="entry name" value="Quinone oxidoreductase 1"/>
    <property type="match status" value="1"/>
</dbReference>
<dbReference type="GO" id="GO:0070402">
    <property type="term" value="F:NADPH binding"/>
    <property type="evidence" value="ECO:0007669"/>
    <property type="project" value="TreeGrafter"/>
</dbReference>
<keyword evidence="2" id="KW-0521">NADP</keyword>
<dbReference type="InterPro" id="IPR020843">
    <property type="entry name" value="ER"/>
</dbReference>
<dbReference type="NCBIfam" id="NF008024">
    <property type="entry name" value="PRK10754.1"/>
    <property type="match status" value="1"/>
</dbReference>
<dbReference type="GO" id="GO:0008270">
    <property type="term" value="F:zinc ion binding"/>
    <property type="evidence" value="ECO:0007669"/>
    <property type="project" value="InterPro"/>
</dbReference>
<dbReference type="GO" id="GO:0005829">
    <property type="term" value="C:cytosol"/>
    <property type="evidence" value="ECO:0007669"/>
    <property type="project" value="TreeGrafter"/>
</dbReference>
<evidence type="ECO:0000313" key="8">
    <source>
        <dbReference type="Proteomes" id="UP000229278"/>
    </source>
</evidence>
<evidence type="ECO:0000313" key="7">
    <source>
        <dbReference type="EMBL" id="PIE83746.1"/>
    </source>
</evidence>
<keyword evidence="3" id="KW-0560">Oxidoreductase</keyword>
<dbReference type="PROSITE" id="PS01162">
    <property type="entry name" value="QOR_ZETA_CRYSTAL"/>
    <property type="match status" value="1"/>
</dbReference>